<keyword evidence="2" id="KW-1185">Reference proteome</keyword>
<dbReference type="AlphaFoldDB" id="A0A2D0N117"/>
<dbReference type="Proteomes" id="UP000223913">
    <property type="component" value="Unassembled WGS sequence"/>
</dbReference>
<evidence type="ECO:0000313" key="2">
    <source>
        <dbReference type="Proteomes" id="UP000223913"/>
    </source>
</evidence>
<dbReference type="EMBL" id="PDUD01000043">
    <property type="protein sequence ID" value="PHN02242.1"/>
    <property type="molecule type" value="Genomic_DNA"/>
</dbReference>
<accession>A0A2D0N117</accession>
<dbReference type="PROSITE" id="PS51257">
    <property type="entry name" value="PROKAR_LIPOPROTEIN"/>
    <property type="match status" value="1"/>
</dbReference>
<dbReference type="RefSeq" id="WP_099154434.1">
    <property type="nucleotide sequence ID" value="NZ_PDUD01000043.1"/>
</dbReference>
<sequence length="267" mass="29830">MKSYILFIVVVLAFGLSSGCENECGAKSVGADRVAIIFSETPQQLPVFLSTYGTTIQPLLHNFIEEGTFFSERLQIPRLHFFSLSDNTEGAERLATASLSQEEAKACCYSDENIETILSDFKDAVKNKYQTYNEGIRVLPSLKRLEEVARGLPDSSLIEVHYFSDMLETIADNGNCGTYCFLQKGSRLINNHDLSRAESDLNGGCLEDRYITPAKNALEKYTVKVVIHPLNGGNNVQVGYNGESYQLIRDFWRNYFAAAGILDITFQ</sequence>
<comment type="caution">
    <text evidence="1">The sequence shown here is derived from an EMBL/GenBank/DDBJ whole genome shotgun (WGS) entry which is preliminary data.</text>
</comment>
<name>A0A2D0N117_FLAN2</name>
<proteinExistence type="predicted"/>
<gene>
    <name evidence="1" type="ORF">CRP01_33450</name>
</gene>
<organism evidence="1 2">
    <name type="scientific">Flavilitoribacter nigricans (strain ATCC 23147 / DSM 23189 / NBRC 102662 / NCIMB 1420 / SS-2)</name>
    <name type="common">Lewinella nigricans</name>
    <dbReference type="NCBI Taxonomy" id="1122177"/>
    <lineage>
        <taxon>Bacteria</taxon>
        <taxon>Pseudomonadati</taxon>
        <taxon>Bacteroidota</taxon>
        <taxon>Saprospiria</taxon>
        <taxon>Saprospirales</taxon>
        <taxon>Lewinellaceae</taxon>
        <taxon>Flavilitoribacter</taxon>
    </lineage>
</organism>
<reference evidence="1 2" key="1">
    <citation type="submission" date="2017-10" db="EMBL/GenBank/DDBJ databases">
        <title>The draft genome sequence of Lewinella nigricans NBRC 102662.</title>
        <authorList>
            <person name="Wang K."/>
        </authorList>
    </citation>
    <scope>NUCLEOTIDE SEQUENCE [LARGE SCALE GENOMIC DNA]</scope>
    <source>
        <strain evidence="1 2">NBRC 102662</strain>
    </source>
</reference>
<evidence type="ECO:0000313" key="1">
    <source>
        <dbReference type="EMBL" id="PHN02242.1"/>
    </source>
</evidence>
<protein>
    <submittedName>
        <fullName evidence="1">Uncharacterized protein</fullName>
    </submittedName>
</protein>